<name>A0A1J9TWN2_9BACI</name>
<proteinExistence type="predicted"/>
<evidence type="ECO:0000313" key="1">
    <source>
        <dbReference type="EMBL" id="OJD70742.1"/>
    </source>
</evidence>
<comment type="caution">
    <text evidence="1">The sequence shown here is derived from an EMBL/GenBank/DDBJ whole genome shotgun (WGS) entry which is preliminary data.</text>
</comment>
<gene>
    <name evidence="1" type="ORF">BAU25_22935</name>
</gene>
<dbReference type="EMBL" id="MAOE01000005">
    <property type="protein sequence ID" value="OJD70742.1"/>
    <property type="molecule type" value="Genomic_DNA"/>
</dbReference>
<reference evidence="1 2" key="1">
    <citation type="submission" date="2016-06" db="EMBL/GenBank/DDBJ databases">
        <title>First insights into the genetic diversity and population structure of in the Bacillus cereus group bacteria from diverse marine environments.</title>
        <authorList>
            <person name="Liu Y."/>
            <person name="Lai Q."/>
            <person name="Shao Z."/>
        </authorList>
    </citation>
    <scope>NUCLEOTIDE SEQUENCE [LARGE SCALE GENOMIC DNA]</scope>
    <source>
        <strain evidence="1 2">N35-10-2</strain>
    </source>
</reference>
<dbReference type="AlphaFoldDB" id="A0A1J9TWN2"/>
<dbReference type="RefSeq" id="WP_071757033.1">
    <property type="nucleotide sequence ID" value="NZ_JBBAGZ010000001.1"/>
</dbReference>
<sequence>MKGVEENQEAVRTAKQVVLTTHMTLHDLHKTFLVNMFVTILLSSLPHCEYMRVLIKGIAH</sequence>
<evidence type="ECO:0000313" key="2">
    <source>
        <dbReference type="Proteomes" id="UP000181873"/>
    </source>
</evidence>
<protein>
    <submittedName>
        <fullName evidence="1">Uncharacterized protein</fullName>
    </submittedName>
</protein>
<organism evidence="1 2">
    <name type="scientific">Bacillus albus</name>
    <dbReference type="NCBI Taxonomy" id="2026189"/>
    <lineage>
        <taxon>Bacteria</taxon>
        <taxon>Bacillati</taxon>
        <taxon>Bacillota</taxon>
        <taxon>Bacilli</taxon>
        <taxon>Bacillales</taxon>
        <taxon>Bacillaceae</taxon>
        <taxon>Bacillus</taxon>
        <taxon>Bacillus cereus group</taxon>
    </lineage>
</organism>
<accession>A0A1J9TWN2</accession>
<dbReference type="Proteomes" id="UP000181873">
    <property type="component" value="Unassembled WGS sequence"/>
</dbReference>